<comment type="caution">
    <text evidence="3">The sequence shown here is derived from an EMBL/GenBank/DDBJ whole genome shotgun (WGS) entry which is preliminary data.</text>
</comment>
<dbReference type="Proteomes" id="UP000711614">
    <property type="component" value="Unassembled WGS sequence"/>
</dbReference>
<evidence type="ECO:0000313" key="3">
    <source>
        <dbReference type="EMBL" id="MBP2411590.1"/>
    </source>
</evidence>
<dbReference type="RefSeq" id="WP_209676811.1">
    <property type="nucleotide sequence ID" value="NZ_JAGIOI010000001.1"/>
</dbReference>
<accession>A0ABS4YSX9</accession>
<keyword evidence="4" id="KW-1185">Reference proteome</keyword>
<proteinExistence type="predicted"/>
<organism evidence="3 4">
    <name type="scientific">Arthrobacter stackebrandtii</name>
    <dbReference type="NCBI Taxonomy" id="272161"/>
    <lineage>
        <taxon>Bacteria</taxon>
        <taxon>Bacillati</taxon>
        <taxon>Actinomycetota</taxon>
        <taxon>Actinomycetes</taxon>
        <taxon>Micrococcales</taxon>
        <taxon>Micrococcaceae</taxon>
        <taxon>Arthrobacter</taxon>
    </lineage>
</organism>
<dbReference type="InterPro" id="IPR025326">
    <property type="entry name" value="DUF4232"/>
</dbReference>
<evidence type="ECO:0000313" key="4">
    <source>
        <dbReference type="Proteomes" id="UP000711614"/>
    </source>
</evidence>
<gene>
    <name evidence="3" type="ORF">JOF48_000389</name>
</gene>
<dbReference type="Pfam" id="PF14016">
    <property type="entry name" value="DUF4232"/>
    <property type="match status" value="1"/>
</dbReference>
<feature type="signal peptide" evidence="1">
    <location>
        <begin position="1"/>
        <end position="25"/>
    </location>
</feature>
<evidence type="ECO:0000256" key="1">
    <source>
        <dbReference type="SAM" id="SignalP"/>
    </source>
</evidence>
<protein>
    <recommendedName>
        <fullName evidence="2">DUF4232 domain-containing protein</fullName>
    </recommendedName>
</protein>
<evidence type="ECO:0000259" key="2">
    <source>
        <dbReference type="Pfam" id="PF14016"/>
    </source>
</evidence>
<name>A0ABS4YSX9_9MICC</name>
<sequence>MARWRTCTAACLALLLAVVLSACTAAQPGAEGKVPPTLSEAGRSASAFALTVDGVAAIDVLYAAPAGGQRPVDAMPYGTPRWAATLRLTVKPGTDTATAMVAARRVANHVSQWETGFGWAVELQECCTKAVSARVYESRPSEEAGILRAGTVRTFADARLLAAVDGVAGVSVGTAGQVAAGVDGYAHVPSVATALHEGGFANPVLKLPDGSAKFQTVELKTGSYSAGAGVLGLMERLGTNLPLESMAVLPVGNSGPESGGGRAPSNFLLEVSAGTMEEAQDLERAILAADLEYAAGDAAVRHYRIPYGEPVDSEYGEPRRDSLSGELRYATPLPATDDVPPAPERKPAAAVDDPLCGPGQLEWTAQQMPAPSMGFMGMSLFLSNVGTHPCSVNGYPALAFADADGDAIPVDLAHGFLEAGGNVVPSPVVIGPGGQALAPVQWRTNQVDGYSRLPSSMAVEAVSGTGFTAASELFITTNIIDGSEVRLSPWQPVEESPLP</sequence>
<feature type="domain" description="DUF4232" evidence="2">
    <location>
        <begin position="356"/>
        <end position="491"/>
    </location>
</feature>
<keyword evidence="1" id="KW-0732">Signal</keyword>
<dbReference type="EMBL" id="JAGIOI010000001">
    <property type="protein sequence ID" value="MBP2411590.1"/>
    <property type="molecule type" value="Genomic_DNA"/>
</dbReference>
<dbReference type="PROSITE" id="PS51257">
    <property type="entry name" value="PROKAR_LIPOPROTEIN"/>
    <property type="match status" value="1"/>
</dbReference>
<reference evidence="3 4" key="1">
    <citation type="submission" date="2021-03" db="EMBL/GenBank/DDBJ databases">
        <title>Sequencing the genomes of 1000 actinobacteria strains.</title>
        <authorList>
            <person name="Klenk H.-P."/>
        </authorList>
    </citation>
    <scope>NUCLEOTIDE SEQUENCE [LARGE SCALE GENOMIC DNA]</scope>
    <source>
        <strain evidence="3 4">DSM 16005</strain>
    </source>
</reference>
<feature type="chain" id="PRO_5047408521" description="DUF4232 domain-containing protein" evidence="1">
    <location>
        <begin position="26"/>
        <end position="499"/>
    </location>
</feature>